<keyword evidence="13 20" id="KW-1133">Transmembrane helix</keyword>
<dbReference type="GO" id="GO:0044331">
    <property type="term" value="P:cell-cell adhesion mediated by cadherin"/>
    <property type="evidence" value="ECO:0007669"/>
    <property type="project" value="TreeGrafter"/>
</dbReference>
<dbReference type="GO" id="GO:0005923">
    <property type="term" value="C:bicellular tight junction"/>
    <property type="evidence" value="ECO:0007669"/>
    <property type="project" value="TreeGrafter"/>
</dbReference>
<evidence type="ECO:0000256" key="12">
    <source>
        <dbReference type="ARBA" id="ARBA00022949"/>
    </source>
</evidence>
<feature type="domain" description="Cadherin" evidence="22">
    <location>
        <begin position="251"/>
        <end position="365"/>
    </location>
</feature>
<dbReference type="InterPro" id="IPR000233">
    <property type="entry name" value="Cadherin_Y-type_LIR"/>
</dbReference>
<dbReference type="PANTHER" id="PTHR24027:SF89">
    <property type="entry name" value="CADHERIN-5"/>
    <property type="match status" value="1"/>
</dbReference>
<comment type="function">
    <text evidence="19">Cadherins are calcium-dependent cell adhesion proteins.</text>
</comment>
<dbReference type="AlphaFoldDB" id="A0A8T2PN58"/>
<feature type="domain" description="Cadherin" evidence="22">
    <location>
        <begin position="366"/>
        <end position="467"/>
    </location>
</feature>
<dbReference type="Gene3D" id="2.60.40.60">
    <property type="entry name" value="Cadherins"/>
    <property type="match status" value="5"/>
</dbReference>
<feature type="chain" id="PRO_5035903226" description="Cadherin-5" evidence="21">
    <location>
        <begin position="28"/>
        <end position="772"/>
    </location>
</feature>
<dbReference type="GO" id="GO:0034332">
    <property type="term" value="P:adherens junction organization"/>
    <property type="evidence" value="ECO:0007669"/>
    <property type="project" value="TreeGrafter"/>
</dbReference>
<evidence type="ECO:0000256" key="11">
    <source>
        <dbReference type="ARBA" id="ARBA00022889"/>
    </source>
</evidence>
<keyword evidence="7" id="KW-0479">Metal-binding</keyword>
<evidence type="ECO:0000256" key="16">
    <source>
        <dbReference type="ARBA" id="ARBA00030559"/>
    </source>
</evidence>
<evidence type="ECO:0000256" key="13">
    <source>
        <dbReference type="ARBA" id="ARBA00022989"/>
    </source>
</evidence>
<dbReference type="GO" id="GO:0016477">
    <property type="term" value="P:cell migration"/>
    <property type="evidence" value="ECO:0007669"/>
    <property type="project" value="TreeGrafter"/>
</dbReference>
<dbReference type="Pfam" id="PF01049">
    <property type="entry name" value="CADH_Y-type_LIR"/>
    <property type="match status" value="1"/>
</dbReference>
<dbReference type="CDD" id="cd11304">
    <property type="entry name" value="Cadherin_repeat"/>
    <property type="match status" value="4"/>
</dbReference>
<dbReference type="FunFam" id="2.60.40.60:FF:000202">
    <property type="entry name" value="cadherin-8 isoform X4"/>
    <property type="match status" value="1"/>
</dbReference>
<dbReference type="GO" id="GO:0005509">
    <property type="term" value="F:calcium ion binding"/>
    <property type="evidence" value="ECO:0007669"/>
    <property type="project" value="UniProtKB-UniRule"/>
</dbReference>
<sequence length="772" mass="85436">MGRPGVGQMMLRLGIWAFTLNVAMATAEHTATGTVRLREKREWLWNSLFLEEEKSGQPPFHVGKLKSSKFNANTKFVIEGEGANTIFRVDDNGDISAYEKLDREEKSTYHLTASLIDINTKDPVEEKEKFTIQVTDLNDNSPRFPSNYTGSITERSPQGTEVLKVTATDADDPTTANGQVTYQLLNGTDLFSIKHTGSITTKVNYLDREAQSSYVVMIMAKDMPGMSMGNSATTVVSINVGDINDNMASFKKDLFIFDVRENENANFKVGVMEVEDQDEEQNKDPVFTIKPELCSSAFQVAQNPRRDGVITLKEGLDFETTAKYVCEVQIREPSLVTPPDSNSKQVITKATVYINVLDVDEPPLFTQEVYNFSLREDAAVNFKVGKVSARDPDAAQLQVRYSIDDPSCPVRINPQTGEMHTERELDRELVAKHKFYVTAAEIGSQGLKSYATVNLVVTDVNDNVPELRNVTDIYVCHNEAAGMTVRTIEAFDKDEHPQVFTFKLAKESSNFSLIPTGDNMADIKVKQGGFEADDMREYLLEVIVTDPGKPPRSSTSTVVISMCRCGPDMNKDMCRAYTQTGVSIHALIAILLCILTILVIVILIVLRKRYQKDPMVVLGKNSGEIHEQLVTYDEEGGGEMDTNGYDVSILTSARNELGPRPGPGLYALVKKPSLGHAPIPTPAPATAGRADMAIMIDVKKDEADHDRDGIPYDTLHIYGYEGPESLAGSLSSLATSSEGSNLDYDFLNDWGPRFKTLAELYGVDGMDDDNQY</sequence>
<gene>
    <name evidence="23" type="ORF">JZ751_020866</name>
</gene>
<keyword evidence="24" id="KW-1185">Reference proteome</keyword>
<evidence type="ECO:0000256" key="7">
    <source>
        <dbReference type="ARBA" id="ARBA00022723"/>
    </source>
</evidence>
<feature type="transmembrane region" description="Helical" evidence="20">
    <location>
        <begin position="584"/>
        <end position="606"/>
    </location>
</feature>
<feature type="domain" description="Cadherin" evidence="22">
    <location>
        <begin position="144"/>
        <end position="250"/>
    </location>
</feature>
<evidence type="ECO:0000256" key="20">
    <source>
        <dbReference type="SAM" id="Phobius"/>
    </source>
</evidence>
<evidence type="ECO:0000256" key="8">
    <source>
        <dbReference type="ARBA" id="ARBA00022729"/>
    </source>
</evidence>
<dbReference type="FunFam" id="4.10.900.10:FF:000001">
    <property type="entry name" value="Cadherin 2"/>
    <property type="match status" value="1"/>
</dbReference>
<evidence type="ECO:0000256" key="17">
    <source>
        <dbReference type="PROSITE-ProRule" id="PRU00043"/>
    </source>
</evidence>
<dbReference type="GO" id="GO:0016342">
    <property type="term" value="C:catenin complex"/>
    <property type="evidence" value="ECO:0007669"/>
    <property type="project" value="TreeGrafter"/>
</dbReference>
<evidence type="ECO:0000313" key="24">
    <source>
        <dbReference type="Proteomes" id="UP000824540"/>
    </source>
</evidence>
<dbReference type="InterPro" id="IPR039808">
    <property type="entry name" value="Cadherin"/>
</dbReference>
<dbReference type="GO" id="GO:0016339">
    <property type="term" value="P:calcium-dependent cell-cell adhesion via plasma membrane cell adhesion molecules"/>
    <property type="evidence" value="ECO:0007669"/>
    <property type="project" value="TreeGrafter"/>
</dbReference>
<dbReference type="OrthoDB" id="6252479at2759"/>
<dbReference type="SUPFAM" id="SSF49313">
    <property type="entry name" value="Cadherin-like"/>
    <property type="match status" value="5"/>
</dbReference>
<dbReference type="InterPro" id="IPR027397">
    <property type="entry name" value="Catenin-bd_sf"/>
</dbReference>
<dbReference type="EMBL" id="JAFBMS010000005">
    <property type="protein sequence ID" value="KAG9352452.1"/>
    <property type="molecule type" value="Genomic_DNA"/>
</dbReference>
<keyword evidence="11 18" id="KW-0130">Cell adhesion</keyword>
<dbReference type="FunFam" id="2.60.40.60:FF:000020">
    <property type="entry name" value="Dachsous cadherin-related 1b"/>
    <property type="match status" value="1"/>
</dbReference>
<comment type="subcellular location">
    <subcellularLocation>
        <location evidence="2">Cell junction</location>
        <location evidence="2">Adherens junction</location>
    </subcellularLocation>
    <subcellularLocation>
        <location evidence="1 18">Cell membrane</location>
        <topology evidence="1 18">Single-pass type I membrane protein</topology>
    </subcellularLocation>
</comment>
<evidence type="ECO:0000256" key="18">
    <source>
        <dbReference type="RuleBase" id="RU003318"/>
    </source>
</evidence>
<keyword evidence="5" id="KW-0165">Cleavage on pair of basic residues</keyword>
<accession>A0A8T2PN58</accession>
<dbReference type="PROSITE" id="PS50268">
    <property type="entry name" value="CADHERIN_2"/>
    <property type="match status" value="5"/>
</dbReference>
<evidence type="ECO:0000256" key="6">
    <source>
        <dbReference type="ARBA" id="ARBA00022692"/>
    </source>
</evidence>
<protein>
    <recommendedName>
        <fullName evidence="3">Cadherin-5</fullName>
    </recommendedName>
    <alternativeName>
        <fullName evidence="16">Vascular endothelial cadherin</fullName>
    </alternativeName>
</protein>
<feature type="domain" description="Cadherin" evidence="22">
    <location>
        <begin position="71"/>
        <end position="144"/>
    </location>
</feature>
<evidence type="ECO:0000256" key="3">
    <source>
        <dbReference type="ARBA" id="ARBA00021701"/>
    </source>
</evidence>
<keyword evidence="6 18" id="KW-0812">Transmembrane</keyword>
<evidence type="ECO:0000256" key="4">
    <source>
        <dbReference type="ARBA" id="ARBA00022475"/>
    </source>
</evidence>
<keyword evidence="15" id="KW-0325">Glycoprotein</keyword>
<dbReference type="GO" id="GO:0008013">
    <property type="term" value="F:beta-catenin binding"/>
    <property type="evidence" value="ECO:0007669"/>
    <property type="project" value="TreeGrafter"/>
</dbReference>
<keyword evidence="12" id="KW-0965">Cell junction</keyword>
<keyword evidence="4" id="KW-1003">Cell membrane</keyword>
<evidence type="ECO:0000256" key="15">
    <source>
        <dbReference type="ARBA" id="ARBA00023180"/>
    </source>
</evidence>
<dbReference type="InterPro" id="IPR002126">
    <property type="entry name" value="Cadherin-like_dom"/>
</dbReference>
<evidence type="ECO:0000256" key="9">
    <source>
        <dbReference type="ARBA" id="ARBA00022737"/>
    </source>
</evidence>
<dbReference type="GO" id="GO:0007043">
    <property type="term" value="P:cell-cell junction assembly"/>
    <property type="evidence" value="ECO:0007669"/>
    <property type="project" value="TreeGrafter"/>
</dbReference>
<keyword evidence="14 20" id="KW-0472">Membrane</keyword>
<organism evidence="23 24">
    <name type="scientific">Albula glossodonta</name>
    <name type="common">roundjaw bonefish</name>
    <dbReference type="NCBI Taxonomy" id="121402"/>
    <lineage>
        <taxon>Eukaryota</taxon>
        <taxon>Metazoa</taxon>
        <taxon>Chordata</taxon>
        <taxon>Craniata</taxon>
        <taxon>Vertebrata</taxon>
        <taxon>Euteleostomi</taxon>
        <taxon>Actinopterygii</taxon>
        <taxon>Neopterygii</taxon>
        <taxon>Teleostei</taxon>
        <taxon>Albuliformes</taxon>
        <taxon>Albulidae</taxon>
        <taxon>Albula</taxon>
    </lineage>
</organism>
<reference evidence="23" key="1">
    <citation type="thesis" date="2021" institute="BYU ScholarsArchive" country="Provo, UT, USA">
        <title>Applications of and Algorithms for Genome Assembly and Genomic Analyses with an Emphasis on Marine Teleosts.</title>
        <authorList>
            <person name="Pickett B.D."/>
        </authorList>
    </citation>
    <scope>NUCLEOTIDE SEQUENCE</scope>
    <source>
        <strain evidence="23">HI-2016</strain>
    </source>
</reference>
<dbReference type="GO" id="GO:0019903">
    <property type="term" value="F:protein phosphatase binding"/>
    <property type="evidence" value="ECO:0007669"/>
    <property type="project" value="TreeGrafter"/>
</dbReference>
<evidence type="ECO:0000256" key="19">
    <source>
        <dbReference type="RuleBase" id="RU004357"/>
    </source>
</evidence>
<evidence type="ECO:0000256" key="5">
    <source>
        <dbReference type="ARBA" id="ARBA00022685"/>
    </source>
</evidence>
<dbReference type="PANTHER" id="PTHR24027">
    <property type="entry name" value="CADHERIN-23"/>
    <property type="match status" value="1"/>
</dbReference>
<keyword evidence="9" id="KW-0677">Repeat</keyword>
<feature type="signal peptide" evidence="21">
    <location>
        <begin position="1"/>
        <end position="27"/>
    </location>
</feature>
<dbReference type="Pfam" id="PF00028">
    <property type="entry name" value="Cadherin"/>
    <property type="match status" value="5"/>
</dbReference>
<dbReference type="GO" id="GO:0007156">
    <property type="term" value="P:homophilic cell adhesion via plasma membrane adhesion molecules"/>
    <property type="evidence" value="ECO:0007669"/>
    <property type="project" value="InterPro"/>
</dbReference>
<evidence type="ECO:0000256" key="21">
    <source>
        <dbReference type="SAM" id="SignalP"/>
    </source>
</evidence>
<dbReference type="Gene3D" id="4.10.900.10">
    <property type="entry name" value="TCF3-CBD (Catenin binding domain)"/>
    <property type="match status" value="1"/>
</dbReference>
<evidence type="ECO:0000256" key="10">
    <source>
        <dbReference type="ARBA" id="ARBA00022837"/>
    </source>
</evidence>
<dbReference type="GO" id="GO:0000902">
    <property type="term" value="P:cell morphogenesis"/>
    <property type="evidence" value="ECO:0007669"/>
    <property type="project" value="TreeGrafter"/>
</dbReference>
<dbReference type="PROSITE" id="PS00232">
    <property type="entry name" value="CADHERIN_1"/>
    <property type="match status" value="2"/>
</dbReference>
<evidence type="ECO:0000256" key="1">
    <source>
        <dbReference type="ARBA" id="ARBA00004251"/>
    </source>
</evidence>
<dbReference type="SMART" id="SM00112">
    <property type="entry name" value="CA"/>
    <property type="match status" value="5"/>
</dbReference>
<dbReference type="GO" id="GO:0045296">
    <property type="term" value="F:cadherin binding"/>
    <property type="evidence" value="ECO:0007669"/>
    <property type="project" value="TreeGrafter"/>
</dbReference>
<evidence type="ECO:0000313" key="23">
    <source>
        <dbReference type="EMBL" id="KAG9352452.1"/>
    </source>
</evidence>
<dbReference type="InterPro" id="IPR015919">
    <property type="entry name" value="Cadherin-like_sf"/>
</dbReference>
<keyword evidence="10 17" id="KW-0106">Calcium</keyword>
<dbReference type="GO" id="GO:0048646">
    <property type="term" value="P:anatomical structure formation involved in morphogenesis"/>
    <property type="evidence" value="ECO:0007669"/>
    <property type="project" value="UniProtKB-ARBA"/>
</dbReference>
<proteinExistence type="predicted"/>
<dbReference type="PRINTS" id="PR00205">
    <property type="entry name" value="CADHERIN"/>
</dbReference>
<keyword evidence="8 21" id="KW-0732">Signal</keyword>
<dbReference type="GO" id="GO:0060562">
    <property type="term" value="P:epithelial tube morphogenesis"/>
    <property type="evidence" value="ECO:0007669"/>
    <property type="project" value="UniProtKB-ARBA"/>
</dbReference>
<evidence type="ECO:0000256" key="2">
    <source>
        <dbReference type="ARBA" id="ARBA00004536"/>
    </source>
</evidence>
<dbReference type="Proteomes" id="UP000824540">
    <property type="component" value="Unassembled WGS sequence"/>
</dbReference>
<dbReference type="InterPro" id="IPR020894">
    <property type="entry name" value="Cadherin_CS"/>
</dbReference>
<evidence type="ECO:0000259" key="22">
    <source>
        <dbReference type="PROSITE" id="PS50268"/>
    </source>
</evidence>
<evidence type="ECO:0000256" key="14">
    <source>
        <dbReference type="ARBA" id="ARBA00023136"/>
    </source>
</evidence>
<comment type="caution">
    <text evidence="23">The sequence shown here is derived from an EMBL/GenBank/DDBJ whole genome shotgun (WGS) entry which is preliminary data.</text>
</comment>
<name>A0A8T2PN58_9TELE</name>
<dbReference type="GO" id="GO:0005912">
    <property type="term" value="C:adherens junction"/>
    <property type="evidence" value="ECO:0007669"/>
    <property type="project" value="UniProtKB-SubCell"/>
</dbReference>
<dbReference type="FunFam" id="2.60.40.60:FF:000022">
    <property type="entry name" value="Cadherin 2"/>
    <property type="match status" value="1"/>
</dbReference>
<feature type="domain" description="Cadherin" evidence="22">
    <location>
        <begin position="467"/>
        <end position="573"/>
    </location>
</feature>